<proteinExistence type="predicted"/>
<name>A0A2I1HRJ2_9GLOM</name>
<dbReference type="Proteomes" id="UP000234323">
    <property type="component" value="Unassembled WGS sequence"/>
</dbReference>
<keyword evidence="2" id="KW-1185">Reference proteome</keyword>
<evidence type="ECO:0000313" key="2">
    <source>
        <dbReference type="Proteomes" id="UP000234323"/>
    </source>
</evidence>
<protein>
    <submittedName>
        <fullName evidence="1">Uncharacterized protein</fullName>
    </submittedName>
</protein>
<gene>
    <name evidence="1" type="ORF">RhiirA4_486544</name>
</gene>
<reference evidence="1 2" key="1">
    <citation type="submission" date="2015-10" db="EMBL/GenBank/DDBJ databases">
        <title>Genome analyses suggest a sexual origin of heterokaryosis in a supposedly ancient asexual fungus.</title>
        <authorList>
            <person name="Ropars J."/>
            <person name="Sedzielewska K."/>
            <person name="Noel J."/>
            <person name="Charron P."/>
            <person name="Farinelli L."/>
            <person name="Marton T."/>
            <person name="Kruger M."/>
            <person name="Pelin A."/>
            <person name="Brachmann A."/>
            <person name="Corradi N."/>
        </authorList>
    </citation>
    <scope>NUCLEOTIDE SEQUENCE [LARGE SCALE GENOMIC DNA]</scope>
    <source>
        <strain evidence="1 2">A4</strain>
    </source>
</reference>
<comment type="caution">
    <text evidence="1">The sequence shown here is derived from an EMBL/GenBank/DDBJ whole genome shotgun (WGS) entry which is preliminary data.</text>
</comment>
<accession>A0A2I1HRJ2</accession>
<evidence type="ECO:0000313" key="1">
    <source>
        <dbReference type="EMBL" id="PKY61490.1"/>
    </source>
</evidence>
<dbReference type="EMBL" id="LLXI01005431">
    <property type="protein sequence ID" value="PKY61490.1"/>
    <property type="molecule type" value="Genomic_DNA"/>
</dbReference>
<sequence>MIKVTFDSEAWMEEVCKRKIAKDNDMKFTKMDVIKSIKNLKFNVKNLYYEVVVRFNDRQVEEKIKDQWSLKFCKYAFRIFPTNLTKKNRNLRFKYGLKLANLANNIYAANKHKVLLYTKK</sequence>
<organism evidence="1 2">
    <name type="scientific">Rhizophagus irregularis</name>
    <dbReference type="NCBI Taxonomy" id="588596"/>
    <lineage>
        <taxon>Eukaryota</taxon>
        <taxon>Fungi</taxon>
        <taxon>Fungi incertae sedis</taxon>
        <taxon>Mucoromycota</taxon>
        <taxon>Glomeromycotina</taxon>
        <taxon>Glomeromycetes</taxon>
        <taxon>Glomerales</taxon>
        <taxon>Glomeraceae</taxon>
        <taxon>Rhizophagus</taxon>
    </lineage>
</organism>
<dbReference type="AlphaFoldDB" id="A0A2I1HRJ2"/>